<comment type="subcellular location">
    <subcellularLocation>
        <location evidence="1">Nucleus</location>
    </subcellularLocation>
</comment>
<reference evidence="5" key="1">
    <citation type="submission" date="2021-01" db="EMBL/GenBank/DDBJ databases">
        <authorList>
            <person name="Corre E."/>
            <person name="Pelletier E."/>
            <person name="Niang G."/>
            <person name="Scheremetjew M."/>
            <person name="Finn R."/>
            <person name="Kale V."/>
            <person name="Holt S."/>
            <person name="Cochrane G."/>
            <person name="Meng A."/>
            <person name="Brown T."/>
            <person name="Cohen L."/>
        </authorList>
    </citation>
    <scope>NUCLEOTIDE SEQUENCE</scope>
    <source>
        <strain evidence="5">CCMP1510</strain>
    </source>
</reference>
<protein>
    <submittedName>
        <fullName evidence="5">Uncharacterized protein</fullName>
    </submittedName>
</protein>
<evidence type="ECO:0000256" key="2">
    <source>
        <dbReference type="ARBA" id="ARBA00006809"/>
    </source>
</evidence>
<dbReference type="GO" id="GO:0003677">
    <property type="term" value="F:DNA binding"/>
    <property type="evidence" value="ECO:0007669"/>
    <property type="project" value="InterPro"/>
</dbReference>
<feature type="compositionally biased region" description="Acidic residues" evidence="4">
    <location>
        <begin position="610"/>
        <end position="655"/>
    </location>
</feature>
<sequence length="1004" mass="110407">MQRTNGGKFLDTFWDLANEELRVRIDAAASLVDLLKQGDAEMAAYAVRRLCGGLESSRGGARRGFGSALSCCLEAKVLKIENVVDEISRRAGTLGWGPGAIINPEMKKKKSTQQRSEERGIELGVLLSTLCVVQSDLALSESEAKPLVMICIAAVERRQWLRELGTRCIGLLIQRSTKKKNILALIDVSPALGPFESDELATEPEQIAMRVLFNKKLPSKKKIVETFQPALSKAARSFPAIHCAWKFLLERAGIWPGSETFDRTDVWNIIDHEATHGSLERRGTAILLTEIVACGTNSAQLVSLALSSSICKIIVGATKTNSKSHLRPLAQRLLKHLVSSSKHKTSDWRFAVASALTSRGDSRFDTRTSTDTVSAILSGESVERHATFLVTQALAITDGRRDLSVALEALRGLVLSCKSQDISAAQEVRALLLALCVRLAYYHDKSFVDFDQSDRAIRIVLEQNANKLNVDENEKTIASRIFWTCITDDTTIALEQACTLESCFAQLIDGEAHTINTSSLQKLVRLMRTYLNLDEEAQEILDQELEPQGDSVEITAKSACTLLALAHETPAARAARLITVRTLNDKLHEKPLTSSTLDYLFTIAAGDKDNLEDDDDDEDQEEEDQEDDVDDESFGDEGMDEIDAENVPENNETDLEDDDIMLTNEELGELLLNQGSGAEIYLLAAKQAHRKAGAVRGVKGETQLQLRVLDLVDKAVCCRSFGDSAENTLAAVRGAIGFAVRGKEMEAWQDEVPEVSDWLKRVAQLVKQRLGRHAAKWGSENIEIRTEAARGLRLVLGNTLGWQRNASSLFLDLLVQVAALCVRCFHHDLSTEADQDACATYESAIPRCLGVKRAGLRIQILHDCIQRAPRLAVKALLPGLTNAISTAPSAFLQIEAVVLVRECLVAVKQQSIQLDSSVIESLATALVKQIESVQKSERARKLLDCIITLLEITAVPSASTNLKNAVHTVIQERFQNNGAIKHYENRISLLANVAPTEEKKKALI</sequence>
<evidence type="ECO:0000313" key="5">
    <source>
        <dbReference type="EMBL" id="CAE0370782.1"/>
    </source>
</evidence>
<name>A0A7S3K038_9STRA</name>
<evidence type="ECO:0000256" key="4">
    <source>
        <dbReference type="SAM" id="MobiDB-lite"/>
    </source>
</evidence>
<evidence type="ECO:0000256" key="3">
    <source>
        <dbReference type="ARBA" id="ARBA00023242"/>
    </source>
</evidence>
<dbReference type="AlphaFoldDB" id="A0A7S3K038"/>
<keyword evidence="3" id="KW-0539">Nucleus</keyword>
<proteinExistence type="inferred from homology"/>
<dbReference type="InterPro" id="IPR007015">
    <property type="entry name" value="DNA_pol_V/MYBBP1A"/>
</dbReference>
<dbReference type="GO" id="GO:0005730">
    <property type="term" value="C:nucleolus"/>
    <property type="evidence" value="ECO:0007669"/>
    <property type="project" value="InterPro"/>
</dbReference>
<dbReference type="PANTHER" id="PTHR13213">
    <property type="entry name" value="MYB-BINDING PROTEIN 1A FAMILY MEMBER"/>
    <property type="match status" value="1"/>
</dbReference>
<feature type="region of interest" description="Disordered" evidence="4">
    <location>
        <begin position="608"/>
        <end position="655"/>
    </location>
</feature>
<gene>
    <name evidence="5" type="ORF">ALAG00032_LOCUS11561</name>
</gene>
<accession>A0A7S3K038</accession>
<dbReference type="InterPro" id="IPR016024">
    <property type="entry name" value="ARM-type_fold"/>
</dbReference>
<dbReference type="PANTHER" id="PTHR13213:SF2">
    <property type="entry name" value="MYB-BINDING PROTEIN 1A"/>
    <property type="match status" value="1"/>
</dbReference>
<organism evidence="5">
    <name type="scientific">Aureoumbra lagunensis</name>
    <dbReference type="NCBI Taxonomy" id="44058"/>
    <lineage>
        <taxon>Eukaryota</taxon>
        <taxon>Sar</taxon>
        <taxon>Stramenopiles</taxon>
        <taxon>Ochrophyta</taxon>
        <taxon>Pelagophyceae</taxon>
        <taxon>Pelagomonadales</taxon>
        <taxon>Aureoumbra</taxon>
    </lineage>
</organism>
<dbReference type="SUPFAM" id="SSF48371">
    <property type="entry name" value="ARM repeat"/>
    <property type="match status" value="1"/>
</dbReference>
<dbReference type="Pfam" id="PF04931">
    <property type="entry name" value="DNA_pol_phi"/>
    <property type="match status" value="1"/>
</dbReference>
<comment type="similarity">
    <text evidence="2">Belongs to the MYBBP1A family.</text>
</comment>
<dbReference type="EMBL" id="HBIJ01017380">
    <property type="protein sequence ID" value="CAE0370782.1"/>
    <property type="molecule type" value="Transcribed_RNA"/>
</dbReference>
<dbReference type="GO" id="GO:0006355">
    <property type="term" value="P:regulation of DNA-templated transcription"/>
    <property type="evidence" value="ECO:0007669"/>
    <property type="project" value="InterPro"/>
</dbReference>
<evidence type="ECO:0000256" key="1">
    <source>
        <dbReference type="ARBA" id="ARBA00004123"/>
    </source>
</evidence>